<feature type="domain" description="DYW" evidence="4">
    <location>
        <begin position="736"/>
        <end position="804"/>
    </location>
</feature>
<keyword evidence="6" id="KW-1185">Reference proteome</keyword>
<dbReference type="InterPro" id="IPR011990">
    <property type="entry name" value="TPR-like_helical_dom_sf"/>
</dbReference>
<dbReference type="PANTHER" id="PTHR47926">
    <property type="entry name" value="PENTATRICOPEPTIDE REPEAT-CONTAINING PROTEIN"/>
    <property type="match status" value="1"/>
</dbReference>
<dbReference type="NCBIfam" id="TIGR00756">
    <property type="entry name" value="PPR"/>
    <property type="match status" value="7"/>
</dbReference>
<comment type="caution">
    <text evidence="5">The sequence shown here is derived from an EMBL/GenBank/DDBJ whole genome shotgun (WGS) entry which is preliminary data.</text>
</comment>
<name>A0A2R6R704_ACTCC</name>
<dbReference type="STRING" id="1590841.A0A2R6R704"/>
<keyword evidence="2" id="KW-0677">Repeat</keyword>
<dbReference type="FunFam" id="1.25.40.10:FF:000158">
    <property type="entry name" value="pentatricopeptide repeat-containing protein At2g33680"/>
    <property type="match status" value="1"/>
</dbReference>
<dbReference type="Pfam" id="PF20431">
    <property type="entry name" value="E_motif"/>
    <property type="match status" value="1"/>
</dbReference>
<dbReference type="GO" id="GO:0009451">
    <property type="term" value="P:RNA modification"/>
    <property type="evidence" value="ECO:0007669"/>
    <property type="project" value="InterPro"/>
</dbReference>
<organism evidence="5 6">
    <name type="scientific">Actinidia chinensis var. chinensis</name>
    <name type="common">Chinese soft-hair kiwi</name>
    <dbReference type="NCBI Taxonomy" id="1590841"/>
    <lineage>
        <taxon>Eukaryota</taxon>
        <taxon>Viridiplantae</taxon>
        <taxon>Streptophyta</taxon>
        <taxon>Embryophyta</taxon>
        <taxon>Tracheophyta</taxon>
        <taxon>Spermatophyta</taxon>
        <taxon>Magnoliopsida</taxon>
        <taxon>eudicotyledons</taxon>
        <taxon>Gunneridae</taxon>
        <taxon>Pentapetalae</taxon>
        <taxon>asterids</taxon>
        <taxon>Ericales</taxon>
        <taxon>Actinidiaceae</taxon>
        <taxon>Actinidia</taxon>
    </lineage>
</organism>
<dbReference type="PANTHER" id="PTHR47926:SF452">
    <property type="entry name" value="PENTATRICOPEPTIDE REPEAT-CONTAINING PROTEIN"/>
    <property type="match status" value="1"/>
</dbReference>
<dbReference type="FunFam" id="1.25.40.10:FF:000436">
    <property type="entry name" value="Pentatricopeptide repeat-containing protein At5g39350 family"/>
    <property type="match status" value="1"/>
</dbReference>
<evidence type="ECO:0000313" key="5">
    <source>
        <dbReference type="EMBL" id="PSS21772.1"/>
    </source>
</evidence>
<dbReference type="FunFam" id="1.25.40.10:FF:000351">
    <property type="entry name" value="Pentatricopeptide repeat-containing protein"/>
    <property type="match status" value="1"/>
</dbReference>
<feature type="repeat" description="PPR" evidence="3">
    <location>
        <begin position="161"/>
        <end position="195"/>
    </location>
</feature>
<dbReference type="GO" id="GO:0003723">
    <property type="term" value="F:RNA binding"/>
    <property type="evidence" value="ECO:0007669"/>
    <property type="project" value="InterPro"/>
</dbReference>
<dbReference type="FunFam" id="1.25.40.10:FF:000427">
    <property type="entry name" value="Pentatricopeptide repeat-containing protein chloroplastic"/>
    <property type="match status" value="1"/>
</dbReference>
<feature type="repeat" description="PPR" evidence="3">
    <location>
        <begin position="497"/>
        <end position="531"/>
    </location>
</feature>
<sequence>MSTTFPLCYSHNAGSSENLRRDISAKTDHNHALAMNQRVPKSARTIRTQSKIAKISTRRHNLPGTRDLLSYVNLGSMQDALHLFENMRKCDPFVWNVVIRGLTSNGNYEEAIDFYYRMQFEGVRADNFTYPFVIKACTGSFCFIEGQKVHSKLVKVGFDLDIYICNSLIVMYAKLRLIELAERVFEEMPVRDLVSWNSMISGYVSIGEGWNALFCFREMQELVGLRPDRFSTISALGACSLEGTLRCGKEIHGLTIRSGFEWDVMVQTSLVDMYTKCGRVDYAERLFESLSNKSIVLWNAMIGGYSLNGKPLESFACLKKMLEDDNFNPDVITAISLLPSFAQIGALLPGKTIHGFAIRKGFLPHLVLETALIDMYGKCGKVKFARKIFNHMSERNLVSWNAMIAAYVQNGHNSEALELFQDLWREPFNPGATTITSILPAYAEVALLREGKQIHSYITKLNIGSSTFISNSLVYMYAKCGDLQTAREIFDRLLNKDVISWNSVIMAYAIHGFGENSVKLFSEMREEGIKPNASTFVSLLTSCSIAGMTEEGWEYFNSMKTDYGIDPGIEHYGCMLDIIGRSRNLELAKRFIDEMPLVPTARIWGSLLVASRHNRNIELAELAAKHILSLEHDNTGCYVLLSNMYAEVGRWEDVERIKRLMNNGGFERNTGYSTVENNGKTYKFNNLDMSHINTSLIYDVMYIISKKIREDIYVHNVTKFRPLDVIRKRLTSPECHSVRLAICFGLISVSLGSPVLVRKNIRICEACHSAAKKISEVTGREVVVGDPKMHHHFRNGRCSCGDYW</sequence>
<dbReference type="InterPro" id="IPR046960">
    <property type="entry name" value="PPR_At4g14850-like_plant"/>
</dbReference>
<dbReference type="PROSITE" id="PS51375">
    <property type="entry name" value="PPR"/>
    <property type="match status" value="5"/>
</dbReference>
<dbReference type="OMA" id="FDCFMQM"/>
<evidence type="ECO:0000313" key="6">
    <source>
        <dbReference type="Proteomes" id="UP000241394"/>
    </source>
</evidence>
<dbReference type="AlphaFoldDB" id="A0A2R6R704"/>
<dbReference type="GO" id="GO:0099402">
    <property type="term" value="P:plant organ development"/>
    <property type="evidence" value="ECO:0007669"/>
    <property type="project" value="UniProtKB-ARBA"/>
</dbReference>
<dbReference type="Pfam" id="PF14432">
    <property type="entry name" value="DYW_deaminase"/>
    <property type="match status" value="1"/>
</dbReference>
<feature type="repeat" description="PPR" evidence="3">
    <location>
        <begin position="91"/>
        <end position="125"/>
    </location>
</feature>
<comment type="similarity">
    <text evidence="1">Belongs to the PPR family. PCMP-H subfamily.</text>
</comment>
<dbReference type="GO" id="GO:0008270">
    <property type="term" value="F:zinc ion binding"/>
    <property type="evidence" value="ECO:0007669"/>
    <property type="project" value="InterPro"/>
</dbReference>
<dbReference type="OrthoDB" id="185373at2759"/>
<feature type="repeat" description="PPR" evidence="3">
    <location>
        <begin position="396"/>
        <end position="430"/>
    </location>
</feature>
<dbReference type="FunCoup" id="A0A2R6R704">
    <property type="interactions" value="71"/>
</dbReference>
<dbReference type="Proteomes" id="UP000241394">
    <property type="component" value="Chromosome LG9"/>
</dbReference>
<evidence type="ECO:0000259" key="4">
    <source>
        <dbReference type="Pfam" id="PF14432"/>
    </source>
</evidence>
<feature type="repeat" description="PPR" evidence="3">
    <location>
        <begin position="263"/>
        <end position="297"/>
    </location>
</feature>
<reference evidence="6" key="2">
    <citation type="journal article" date="2018" name="BMC Genomics">
        <title>A manually annotated Actinidia chinensis var. chinensis (kiwifruit) genome highlights the challenges associated with draft genomes and gene prediction in plants.</title>
        <authorList>
            <person name="Pilkington S.M."/>
            <person name="Crowhurst R."/>
            <person name="Hilario E."/>
            <person name="Nardozza S."/>
            <person name="Fraser L."/>
            <person name="Peng Y."/>
            <person name="Gunaseelan K."/>
            <person name="Simpson R."/>
            <person name="Tahir J."/>
            <person name="Deroles S.C."/>
            <person name="Templeton K."/>
            <person name="Luo Z."/>
            <person name="Davy M."/>
            <person name="Cheng C."/>
            <person name="McNeilage M."/>
            <person name="Scaglione D."/>
            <person name="Liu Y."/>
            <person name="Zhang Q."/>
            <person name="Datson P."/>
            <person name="De Silva N."/>
            <person name="Gardiner S.E."/>
            <person name="Bassett H."/>
            <person name="Chagne D."/>
            <person name="McCallum J."/>
            <person name="Dzierzon H."/>
            <person name="Deng C."/>
            <person name="Wang Y.Y."/>
            <person name="Barron L."/>
            <person name="Manako K."/>
            <person name="Bowen J."/>
            <person name="Foster T.M."/>
            <person name="Erridge Z.A."/>
            <person name="Tiffin H."/>
            <person name="Waite C.N."/>
            <person name="Davies K.M."/>
            <person name="Grierson E.P."/>
            <person name="Laing W.A."/>
            <person name="Kirk R."/>
            <person name="Chen X."/>
            <person name="Wood M."/>
            <person name="Montefiori M."/>
            <person name="Brummell D.A."/>
            <person name="Schwinn K.E."/>
            <person name="Catanach A."/>
            <person name="Fullerton C."/>
            <person name="Li D."/>
            <person name="Meiyalaghan S."/>
            <person name="Nieuwenhuizen N."/>
            <person name="Read N."/>
            <person name="Prakash R."/>
            <person name="Hunter D."/>
            <person name="Zhang H."/>
            <person name="McKenzie M."/>
            <person name="Knabel M."/>
            <person name="Harris A."/>
            <person name="Allan A.C."/>
            <person name="Gleave A."/>
            <person name="Chen A."/>
            <person name="Janssen B.J."/>
            <person name="Plunkett B."/>
            <person name="Ampomah-Dwamena C."/>
            <person name="Voogd C."/>
            <person name="Leif D."/>
            <person name="Lafferty D."/>
            <person name="Souleyre E.J.F."/>
            <person name="Varkonyi-Gasic E."/>
            <person name="Gambi F."/>
            <person name="Hanley J."/>
            <person name="Yao J.L."/>
            <person name="Cheung J."/>
            <person name="David K.M."/>
            <person name="Warren B."/>
            <person name="Marsh K."/>
            <person name="Snowden K.C."/>
            <person name="Lin-Wang K."/>
            <person name="Brian L."/>
            <person name="Martinez-Sanchez M."/>
            <person name="Wang M."/>
            <person name="Ileperuma N."/>
            <person name="Macnee N."/>
            <person name="Campin R."/>
            <person name="McAtee P."/>
            <person name="Drummond R.S.M."/>
            <person name="Espley R.V."/>
            <person name="Ireland H.S."/>
            <person name="Wu R."/>
            <person name="Atkinson R.G."/>
            <person name="Karunairetnam S."/>
            <person name="Bulley S."/>
            <person name="Chunkath S."/>
            <person name="Hanley Z."/>
            <person name="Storey R."/>
            <person name="Thrimawithana A.H."/>
            <person name="Thomson S."/>
            <person name="David C."/>
            <person name="Testolin R."/>
            <person name="Huang H."/>
            <person name="Hellens R.P."/>
            <person name="Schaffer R.J."/>
        </authorList>
    </citation>
    <scope>NUCLEOTIDE SEQUENCE [LARGE SCALE GENOMIC DNA]</scope>
    <source>
        <strain evidence="6">cv. Red5</strain>
    </source>
</reference>
<evidence type="ECO:0000256" key="3">
    <source>
        <dbReference type="PROSITE-ProRule" id="PRU00708"/>
    </source>
</evidence>
<protein>
    <submittedName>
        <fullName evidence="5">Pentatricopeptide repeat-containing protein</fullName>
    </submittedName>
</protein>
<evidence type="ECO:0000256" key="1">
    <source>
        <dbReference type="ARBA" id="ARBA00006643"/>
    </source>
</evidence>
<evidence type="ECO:0000256" key="2">
    <source>
        <dbReference type="ARBA" id="ARBA00022737"/>
    </source>
</evidence>
<dbReference type="InParanoid" id="A0A2R6R704"/>
<dbReference type="Pfam" id="PF13041">
    <property type="entry name" value="PPR_2"/>
    <property type="match status" value="3"/>
</dbReference>
<dbReference type="EMBL" id="NKQK01000009">
    <property type="protein sequence ID" value="PSS21772.1"/>
    <property type="molecule type" value="Genomic_DNA"/>
</dbReference>
<dbReference type="InterPro" id="IPR046848">
    <property type="entry name" value="E_motif"/>
</dbReference>
<dbReference type="InterPro" id="IPR002885">
    <property type="entry name" value="PPR_rpt"/>
</dbReference>
<dbReference type="Pfam" id="PF01535">
    <property type="entry name" value="PPR"/>
    <property type="match status" value="4"/>
</dbReference>
<gene>
    <name evidence="5" type="ORF">CEY00_Acc10822</name>
</gene>
<dbReference type="Gene3D" id="1.25.40.10">
    <property type="entry name" value="Tetratricopeptide repeat domain"/>
    <property type="match status" value="5"/>
</dbReference>
<dbReference type="Gramene" id="PSS21772">
    <property type="protein sequence ID" value="PSS21772"/>
    <property type="gene ID" value="CEY00_Acc10822"/>
</dbReference>
<accession>A0A2R6R704</accession>
<reference evidence="5 6" key="1">
    <citation type="submission" date="2017-07" db="EMBL/GenBank/DDBJ databases">
        <title>An improved, manually edited Actinidia chinensis var. chinensis (kiwifruit) genome highlights the challenges associated with draft genomes and gene prediction in plants.</title>
        <authorList>
            <person name="Pilkington S."/>
            <person name="Crowhurst R."/>
            <person name="Hilario E."/>
            <person name="Nardozza S."/>
            <person name="Fraser L."/>
            <person name="Peng Y."/>
            <person name="Gunaseelan K."/>
            <person name="Simpson R."/>
            <person name="Tahir J."/>
            <person name="Deroles S."/>
            <person name="Templeton K."/>
            <person name="Luo Z."/>
            <person name="Davy M."/>
            <person name="Cheng C."/>
            <person name="Mcneilage M."/>
            <person name="Scaglione D."/>
            <person name="Liu Y."/>
            <person name="Zhang Q."/>
            <person name="Datson P."/>
            <person name="De Silva N."/>
            <person name="Gardiner S."/>
            <person name="Bassett H."/>
            <person name="Chagne D."/>
            <person name="Mccallum J."/>
            <person name="Dzierzon H."/>
            <person name="Deng C."/>
            <person name="Wang Y.-Y."/>
            <person name="Barron N."/>
            <person name="Manako K."/>
            <person name="Bowen J."/>
            <person name="Foster T."/>
            <person name="Erridge Z."/>
            <person name="Tiffin H."/>
            <person name="Waite C."/>
            <person name="Davies K."/>
            <person name="Grierson E."/>
            <person name="Laing W."/>
            <person name="Kirk R."/>
            <person name="Chen X."/>
            <person name="Wood M."/>
            <person name="Montefiori M."/>
            <person name="Brummell D."/>
            <person name="Schwinn K."/>
            <person name="Catanach A."/>
            <person name="Fullerton C."/>
            <person name="Li D."/>
            <person name="Meiyalaghan S."/>
            <person name="Nieuwenhuizen N."/>
            <person name="Read N."/>
            <person name="Prakash R."/>
            <person name="Hunter D."/>
            <person name="Zhang H."/>
            <person name="Mckenzie M."/>
            <person name="Knabel M."/>
            <person name="Harris A."/>
            <person name="Allan A."/>
            <person name="Chen A."/>
            <person name="Janssen B."/>
            <person name="Plunkett B."/>
            <person name="Dwamena C."/>
            <person name="Voogd C."/>
            <person name="Leif D."/>
            <person name="Lafferty D."/>
            <person name="Souleyre E."/>
            <person name="Varkonyi-Gasic E."/>
            <person name="Gambi F."/>
            <person name="Hanley J."/>
            <person name="Yao J.-L."/>
            <person name="Cheung J."/>
            <person name="David K."/>
            <person name="Warren B."/>
            <person name="Marsh K."/>
            <person name="Snowden K."/>
            <person name="Lin-Wang K."/>
            <person name="Brian L."/>
            <person name="Martinez-Sanchez M."/>
            <person name="Wang M."/>
            <person name="Ileperuma N."/>
            <person name="Macnee N."/>
            <person name="Campin R."/>
            <person name="Mcatee P."/>
            <person name="Drummond R."/>
            <person name="Espley R."/>
            <person name="Ireland H."/>
            <person name="Wu R."/>
            <person name="Atkinson R."/>
            <person name="Karunairetnam S."/>
            <person name="Bulley S."/>
            <person name="Chunkath S."/>
            <person name="Hanley Z."/>
            <person name="Storey R."/>
            <person name="Thrimawithana A."/>
            <person name="Thomson S."/>
            <person name="David C."/>
            <person name="Testolin R."/>
        </authorList>
    </citation>
    <scope>NUCLEOTIDE SEQUENCE [LARGE SCALE GENOMIC DNA]</scope>
    <source>
        <strain evidence="6">cv. Red5</strain>
        <tissue evidence="5">Young leaf</tissue>
    </source>
</reference>
<proteinExistence type="inferred from homology"/>
<dbReference type="SUPFAM" id="SSF48452">
    <property type="entry name" value="TPR-like"/>
    <property type="match status" value="1"/>
</dbReference>
<dbReference type="InterPro" id="IPR032867">
    <property type="entry name" value="DYW_dom"/>
</dbReference>